<accession>A0A8J5WRH9</accession>
<dbReference type="EMBL" id="JAAALK010000079">
    <property type="protein sequence ID" value="KAG8096290.1"/>
    <property type="molecule type" value="Genomic_DNA"/>
</dbReference>
<sequence length="106" mass="11252">MMITVVMITDIVVFGGTVDWQKVRVSGSSNALTTSHENVVTSSAGEPTLAKVATSMLVSPTTSGDRPAIVETDVAADMEIPLDELEVVDSMPPESDHIVARVEETH</sequence>
<reference evidence="1" key="2">
    <citation type="submission" date="2021-02" db="EMBL/GenBank/DDBJ databases">
        <authorList>
            <person name="Kimball J.A."/>
            <person name="Haas M.W."/>
            <person name="Macchietto M."/>
            <person name="Kono T."/>
            <person name="Duquette J."/>
            <person name="Shao M."/>
        </authorList>
    </citation>
    <scope>NUCLEOTIDE SEQUENCE</scope>
    <source>
        <tissue evidence="1">Fresh leaf tissue</tissue>
    </source>
</reference>
<dbReference type="Proteomes" id="UP000729402">
    <property type="component" value="Unassembled WGS sequence"/>
</dbReference>
<dbReference type="AlphaFoldDB" id="A0A8J5WRH9"/>
<evidence type="ECO:0000313" key="2">
    <source>
        <dbReference type="Proteomes" id="UP000729402"/>
    </source>
</evidence>
<gene>
    <name evidence="1" type="ORF">GUJ93_ZPchr0013g37992</name>
</gene>
<protein>
    <submittedName>
        <fullName evidence="1">Uncharacterized protein</fullName>
    </submittedName>
</protein>
<keyword evidence="2" id="KW-1185">Reference proteome</keyword>
<reference evidence="1" key="1">
    <citation type="journal article" date="2021" name="bioRxiv">
        <title>Whole Genome Assembly and Annotation of Northern Wild Rice, Zizania palustris L., Supports a Whole Genome Duplication in the Zizania Genus.</title>
        <authorList>
            <person name="Haas M."/>
            <person name="Kono T."/>
            <person name="Macchietto M."/>
            <person name="Millas R."/>
            <person name="McGilp L."/>
            <person name="Shao M."/>
            <person name="Duquette J."/>
            <person name="Hirsch C.N."/>
            <person name="Kimball J."/>
        </authorList>
    </citation>
    <scope>NUCLEOTIDE SEQUENCE</scope>
    <source>
        <tissue evidence="1">Fresh leaf tissue</tissue>
    </source>
</reference>
<organism evidence="1 2">
    <name type="scientific">Zizania palustris</name>
    <name type="common">Northern wild rice</name>
    <dbReference type="NCBI Taxonomy" id="103762"/>
    <lineage>
        <taxon>Eukaryota</taxon>
        <taxon>Viridiplantae</taxon>
        <taxon>Streptophyta</taxon>
        <taxon>Embryophyta</taxon>
        <taxon>Tracheophyta</taxon>
        <taxon>Spermatophyta</taxon>
        <taxon>Magnoliopsida</taxon>
        <taxon>Liliopsida</taxon>
        <taxon>Poales</taxon>
        <taxon>Poaceae</taxon>
        <taxon>BOP clade</taxon>
        <taxon>Oryzoideae</taxon>
        <taxon>Oryzeae</taxon>
        <taxon>Zizaniinae</taxon>
        <taxon>Zizania</taxon>
    </lineage>
</organism>
<comment type="caution">
    <text evidence="1">The sequence shown here is derived from an EMBL/GenBank/DDBJ whole genome shotgun (WGS) entry which is preliminary data.</text>
</comment>
<name>A0A8J5WRH9_ZIZPA</name>
<proteinExistence type="predicted"/>
<evidence type="ECO:0000313" key="1">
    <source>
        <dbReference type="EMBL" id="KAG8096290.1"/>
    </source>
</evidence>